<comment type="caution">
    <text evidence="2">The sequence shown here is derived from an EMBL/GenBank/DDBJ whole genome shotgun (WGS) entry which is preliminary data.</text>
</comment>
<keyword evidence="1" id="KW-0812">Transmembrane</keyword>
<proteinExistence type="predicted"/>
<accession>A0A242N9Y4</accession>
<evidence type="ECO:0000256" key="1">
    <source>
        <dbReference type="SAM" id="Phobius"/>
    </source>
</evidence>
<evidence type="ECO:0000313" key="3">
    <source>
        <dbReference type="Proteomes" id="UP000194546"/>
    </source>
</evidence>
<evidence type="ECO:0008006" key="4">
    <source>
        <dbReference type="Google" id="ProtNLM"/>
    </source>
</evidence>
<protein>
    <recommendedName>
        <fullName evidence="4">Transmembrane protein</fullName>
    </recommendedName>
</protein>
<gene>
    <name evidence="2" type="ORF">PAMC26510_02610</name>
</gene>
<reference evidence="2 3" key="1">
    <citation type="submission" date="2017-03" db="EMBL/GenBank/DDBJ databases">
        <title>Genome analysis of strain PAMC 26510.</title>
        <authorList>
            <person name="Oh H.-M."/>
            <person name="Yang J.-A."/>
        </authorList>
    </citation>
    <scope>NUCLEOTIDE SEQUENCE [LARGE SCALE GENOMIC DNA]</scope>
    <source>
        <strain evidence="2 3">PAMC 26510</strain>
    </source>
</reference>
<keyword evidence="1" id="KW-1133">Transmembrane helix</keyword>
<dbReference type="AlphaFoldDB" id="A0A242N9Y4"/>
<dbReference type="EMBL" id="NBTY01000006">
    <property type="protein sequence ID" value="OTP80513.1"/>
    <property type="molecule type" value="Genomic_DNA"/>
</dbReference>
<feature type="transmembrane region" description="Helical" evidence="1">
    <location>
        <begin position="6"/>
        <end position="35"/>
    </location>
</feature>
<organism evidence="2 3">
    <name type="scientific">Caballeronia sordidicola</name>
    <name type="common">Burkholderia sordidicola</name>
    <dbReference type="NCBI Taxonomy" id="196367"/>
    <lineage>
        <taxon>Bacteria</taxon>
        <taxon>Pseudomonadati</taxon>
        <taxon>Pseudomonadota</taxon>
        <taxon>Betaproteobacteria</taxon>
        <taxon>Burkholderiales</taxon>
        <taxon>Burkholderiaceae</taxon>
        <taxon>Caballeronia</taxon>
    </lineage>
</organism>
<dbReference type="Proteomes" id="UP000194546">
    <property type="component" value="Unassembled WGS sequence"/>
</dbReference>
<sequence>MGLTVPFMSMACVVVPCIVVPVVLMVLMVLMVVVLRMCWVFGCIGHRGFLTGFVF</sequence>
<evidence type="ECO:0000313" key="2">
    <source>
        <dbReference type="EMBL" id="OTP80513.1"/>
    </source>
</evidence>
<name>A0A242N9Y4_CABSO</name>
<keyword evidence="1" id="KW-0472">Membrane</keyword>